<proteinExistence type="predicted"/>
<feature type="region of interest" description="Disordered" evidence="1">
    <location>
        <begin position="1"/>
        <end position="42"/>
    </location>
</feature>
<sequence length="90" mass="9948">MQNPDDYKAGWTTQALNPKTGELRSGGAARNMKTAQRGGVAAPENDATMQAFLYIQPLVDSLQARLGESMKLNQQLAQLVTTQQRREKSR</sequence>
<keyword evidence="3" id="KW-1185">Reference proteome</keyword>
<comment type="caution">
    <text evidence="2">The sequence shown here is derived from an EMBL/GenBank/DDBJ whole genome shotgun (WGS) entry which is preliminary data.</text>
</comment>
<evidence type="ECO:0000313" key="2">
    <source>
        <dbReference type="EMBL" id="MFC4199716.1"/>
    </source>
</evidence>
<evidence type="ECO:0000313" key="3">
    <source>
        <dbReference type="Proteomes" id="UP001595848"/>
    </source>
</evidence>
<dbReference type="Proteomes" id="UP001595848">
    <property type="component" value="Unassembled WGS sequence"/>
</dbReference>
<accession>A0ABV8NTR7</accession>
<dbReference type="RefSeq" id="WP_217962606.1">
    <property type="nucleotide sequence ID" value="NZ_JAHTBN010000001.1"/>
</dbReference>
<dbReference type="EMBL" id="JBHSBV010000001">
    <property type="protein sequence ID" value="MFC4199716.1"/>
    <property type="molecule type" value="Genomic_DNA"/>
</dbReference>
<organism evidence="2 3">
    <name type="scientific">Candidimonas humi</name>
    <dbReference type="NCBI Taxonomy" id="683355"/>
    <lineage>
        <taxon>Bacteria</taxon>
        <taxon>Pseudomonadati</taxon>
        <taxon>Pseudomonadota</taxon>
        <taxon>Betaproteobacteria</taxon>
        <taxon>Burkholderiales</taxon>
        <taxon>Alcaligenaceae</taxon>
        <taxon>Candidimonas</taxon>
    </lineage>
</organism>
<name>A0ABV8NTR7_9BURK</name>
<gene>
    <name evidence="2" type="ORF">ACFOY1_02005</name>
</gene>
<evidence type="ECO:0000256" key="1">
    <source>
        <dbReference type="SAM" id="MobiDB-lite"/>
    </source>
</evidence>
<evidence type="ECO:0008006" key="4">
    <source>
        <dbReference type="Google" id="ProtNLM"/>
    </source>
</evidence>
<protein>
    <recommendedName>
        <fullName evidence="4">Peptidase S74 domain-containing protein</fullName>
    </recommendedName>
</protein>
<reference evidence="3" key="1">
    <citation type="journal article" date="2019" name="Int. J. Syst. Evol. Microbiol.">
        <title>The Global Catalogue of Microorganisms (GCM) 10K type strain sequencing project: providing services to taxonomists for standard genome sequencing and annotation.</title>
        <authorList>
            <consortium name="The Broad Institute Genomics Platform"/>
            <consortium name="The Broad Institute Genome Sequencing Center for Infectious Disease"/>
            <person name="Wu L."/>
            <person name="Ma J."/>
        </authorList>
    </citation>
    <scope>NUCLEOTIDE SEQUENCE [LARGE SCALE GENOMIC DNA]</scope>
    <source>
        <strain evidence="3">LMG 24813</strain>
    </source>
</reference>